<feature type="region of interest" description="Disordered" evidence="1">
    <location>
        <begin position="32"/>
        <end position="106"/>
    </location>
</feature>
<feature type="region of interest" description="Disordered" evidence="1">
    <location>
        <begin position="297"/>
        <end position="339"/>
    </location>
</feature>
<protein>
    <submittedName>
        <fullName evidence="2">Expressed protein</fullName>
    </submittedName>
</protein>
<evidence type="ECO:0000313" key="2">
    <source>
        <dbReference type="EMBL" id="CAH7675611.1"/>
    </source>
</evidence>
<feature type="region of interest" description="Disordered" evidence="1">
    <location>
        <begin position="593"/>
        <end position="627"/>
    </location>
</feature>
<name>A0AAV0AZA1_PHAPC</name>
<sequence>MVTSGGSGLEIKAFGLGASFFKPKDNLVDPEAEGLTEAVEADKRSETSSFSKSESMDTDCVNSRQLTEEDWPPTPTSLSRFPGDGPSKNGEFRATPLNSISPRDASSVDYCESGRAYIESDHEIRIKPLSEASAITPTIAEFHEAAKRDNCAQASSVSEKFYSGEETPRSNTICADEFEESLTRGTRMVFSQQTNVESYPTGYLNSLGIQLSGPTIQTDHDIRQVSLAEASAISPTIASFHADLKVWPEASNLEAERKMPPATGHSIEKLFVAEDSAPTPKLTNQMRTLKEMDSIDPAVEPISPPRQPSPDLSQRLESAEAGGDASSQFPGYEKMDSISSNSEVSPIRVDTTIQTVSLASASEISPSIAKFHNKMEDTNLVNPAKNLDEIEVLNVVASQLSLEDKQSNDAVVASHQEAEASDYSGSTSSLESFTSDRLMENLVAEDSALTPTLTNQMRTLKEMDSIDPAVEPISPPRQPSPDLSQRLESAEAGGDASIQFPGYEKMDPMSPNFEVPPIRVDTTIQTVSLANASEISPSIAKFHNKMEDTNLVNPAKNLDEIEVLNVVASQLSLEDKQSNDAVVASHQEIEISDSSDSISSLESSAVAISTDDPEASPHPRRHPILSEDSKFDGISKRLSLLRLSSPGIPIISPSGDLNSSNIPIEIPLQVNMNGSHSESSASDDFEVSSAFIFFY</sequence>
<dbReference type="EMBL" id="CALTRL010002383">
    <property type="protein sequence ID" value="CAH7675611.1"/>
    <property type="molecule type" value="Genomic_DNA"/>
</dbReference>
<feature type="compositionally biased region" description="Low complexity" evidence="1">
    <location>
        <begin position="593"/>
        <end position="604"/>
    </location>
</feature>
<proteinExistence type="predicted"/>
<evidence type="ECO:0000313" key="3">
    <source>
        <dbReference type="Proteomes" id="UP001153365"/>
    </source>
</evidence>
<comment type="caution">
    <text evidence="2">The sequence shown here is derived from an EMBL/GenBank/DDBJ whole genome shotgun (WGS) entry which is preliminary data.</text>
</comment>
<gene>
    <name evidence="2" type="ORF">PPACK8108_LOCUS10643</name>
</gene>
<keyword evidence="3" id="KW-1185">Reference proteome</keyword>
<accession>A0AAV0AZA1</accession>
<reference evidence="2" key="1">
    <citation type="submission" date="2022-06" db="EMBL/GenBank/DDBJ databases">
        <authorList>
            <consortium name="SYNGENTA / RWTH Aachen University"/>
        </authorList>
    </citation>
    <scope>NUCLEOTIDE SEQUENCE</scope>
</reference>
<feature type="region of interest" description="Disordered" evidence="1">
    <location>
        <begin position="408"/>
        <end position="428"/>
    </location>
</feature>
<dbReference type="Proteomes" id="UP001153365">
    <property type="component" value="Unassembled WGS sequence"/>
</dbReference>
<evidence type="ECO:0000256" key="1">
    <source>
        <dbReference type="SAM" id="MobiDB-lite"/>
    </source>
</evidence>
<dbReference type="AlphaFoldDB" id="A0AAV0AZA1"/>
<organism evidence="2 3">
    <name type="scientific">Phakopsora pachyrhizi</name>
    <name type="common">Asian soybean rust disease fungus</name>
    <dbReference type="NCBI Taxonomy" id="170000"/>
    <lineage>
        <taxon>Eukaryota</taxon>
        <taxon>Fungi</taxon>
        <taxon>Dikarya</taxon>
        <taxon>Basidiomycota</taxon>
        <taxon>Pucciniomycotina</taxon>
        <taxon>Pucciniomycetes</taxon>
        <taxon>Pucciniales</taxon>
        <taxon>Phakopsoraceae</taxon>
        <taxon>Phakopsora</taxon>
    </lineage>
</organism>
<feature type="region of interest" description="Disordered" evidence="1">
    <location>
        <begin position="468"/>
        <end position="493"/>
    </location>
</feature>